<dbReference type="Proteomes" id="UP000265520">
    <property type="component" value="Unassembled WGS sequence"/>
</dbReference>
<reference evidence="2 3" key="1">
    <citation type="journal article" date="2018" name="Front. Plant Sci.">
        <title>Red Clover (Trifolium pratense) and Zigzag Clover (T. medium) - A Picture of Genomic Similarities and Differences.</title>
        <authorList>
            <person name="Dluhosova J."/>
            <person name="Istvanek J."/>
            <person name="Nedelnik J."/>
            <person name="Repkova J."/>
        </authorList>
    </citation>
    <scope>NUCLEOTIDE SEQUENCE [LARGE SCALE GENOMIC DNA]</scope>
    <source>
        <strain evidence="3">cv. 10/8</strain>
        <tissue evidence="2">Leaf</tissue>
    </source>
</reference>
<sequence>LEEEEQFAAPQRSSARRRPTLTGSPLRIAVTKVACRMVKTL</sequence>
<feature type="non-terminal residue" evidence="2">
    <location>
        <position position="1"/>
    </location>
</feature>
<organism evidence="2 3">
    <name type="scientific">Trifolium medium</name>
    <dbReference type="NCBI Taxonomy" id="97028"/>
    <lineage>
        <taxon>Eukaryota</taxon>
        <taxon>Viridiplantae</taxon>
        <taxon>Streptophyta</taxon>
        <taxon>Embryophyta</taxon>
        <taxon>Tracheophyta</taxon>
        <taxon>Spermatophyta</taxon>
        <taxon>Magnoliopsida</taxon>
        <taxon>eudicotyledons</taxon>
        <taxon>Gunneridae</taxon>
        <taxon>Pentapetalae</taxon>
        <taxon>rosids</taxon>
        <taxon>fabids</taxon>
        <taxon>Fabales</taxon>
        <taxon>Fabaceae</taxon>
        <taxon>Papilionoideae</taxon>
        <taxon>50 kb inversion clade</taxon>
        <taxon>NPAAA clade</taxon>
        <taxon>Hologalegina</taxon>
        <taxon>IRL clade</taxon>
        <taxon>Trifolieae</taxon>
        <taxon>Trifolium</taxon>
    </lineage>
</organism>
<dbReference type="AlphaFoldDB" id="A0A392TF19"/>
<evidence type="ECO:0000256" key="1">
    <source>
        <dbReference type="SAM" id="MobiDB-lite"/>
    </source>
</evidence>
<protein>
    <submittedName>
        <fullName evidence="2">Uncharacterized protein</fullName>
    </submittedName>
</protein>
<evidence type="ECO:0000313" key="3">
    <source>
        <dbReference type="Proteomes" id="UP000265520"/>
    </source>
</evidence>
<keyword evidence="3" id="KW-1185">Reference proteome</keyword>
<evidence type="ECO:0000313" key="2">
    <source>
        <dbReference type="EMBL" id="MCI58820.1"/>
    </source>
</evidence>
<comment type="caution">
    <text evidence="2">The sequence shown here is derived from an EMBL/GenBank/DDBJ whole genome shotgun (WGS) entry which is preliminary data.</text>
</comment>
<name>A0A392TF19_9FABA</name>
<accession>A0A392TF19</accession>
<feature type="region of interest" description="Disordered" evidence="1">
    <location>
        <begin position="1"/>
        <end position="23"/>
    </location>
</feature>
<proteinExistence type="predicted"/>
<dbReference type="EMBL" id="LXQA010552267">
    <property type="protein sequence ID" value="MCI58820.1"/>
    <property type="molecule type" value="Genomic_DNA"/>
</dbReference>